<evidence type="ECO:0000259" key="1">
    <source>
        <dbReference type="Pfam" id="PF21789"/>
    </source>
</evidence>
<proteinExistence type="predicted"/>
<comment type="caution">
    <text evidence="2">The sequence shown here is derived from an EMBL/GenBank/DDBJ whole genome shotgun (WGS) entry which is preliminary data.</text>
</comment>
<evidence type="ECO:0000313" key="3">
    <source>
        <dbReference type="Proteomes" id="UP001566132"/>
    </source>
</evidence>
<protein>
    <recommendedName>
        <fullName evidence="1">Transposable element P transposase-like RNase H C-terminal domain-containing protein</fullName>
    </recommendedName>
</protein>
<dbReference type="AlphaFoldDB" id="A0ABD1EEN2"/>
<dbReference type="EMBL" id="JBDJPC010000008">
    <property type="protein sequence ID" value="KAL1492871.1"/>
    <property type="molecule type" value="Genomic_DNA"/>
</dbReference>
<feature type="domain" description="Transposable element P transposase-like RNase H C-terminal" evidence="1">
    <location>
        <begin position="113"/>
        <end position="145"/>
    </location>
</feature>
<organism evidence="2 3">
    <name type="scientific">Hypothenemus hampei</name>
    <name type="common">Coffee berry borer</name>
    <dbReference type="NCBI Taxonomy" id="57062"/>
    <lineage>
        <taxon>Eukaryota</taxon>
        <taxon>Metazoa</taxon>
        <taxon>Ecdysozoa</taxon>
        <taxon>Arthropoda</taxon>
        <taxon>Hexapoda</taxon>
        <taxon>Insecta</taxon>
        <taxon>Pterygota</taxon>
        <taxon>Neoptera</taxon>
        <taxon>Endopterygota</taxon>
        <taxon>Coleoptera</taxon>
        <taxon>Polyphaga</taxon>
        <taxon>Cucujiformia</taxon>
        <taxon>Curculionidae</taxon>
        <taxon>Scolytinae</taxon>
        <taxon>Hypothenemus</taxon>
    </lineage>
</organism>
<name>A0ABD1EEN2_HYPHA</name>
<reference evidence="2 3" key="1">
    <citation type="submission" date="2024-05" db="EMBL/GenBank/DDBJ databases">
        <title>Genetic variation in Jamaican populations of the coffee berry borer (Hypothenemus hampei).</title>
        <authorList>
            <person name="Errbii M."/>
            <person name="Myrie A."/>
        </authorList>
    </citation>
    <scope>NUCLEOTIDE SEQUENCE [LARGE SCALE GENOMIC DNA]</scope>
    <source>
        <strain evidence="2">JA-Hopewell-2020-01-JO</strain>
        <tissue evidence="2">Whole body</tissue>
    </source>
</reference>
<dbReference type="Proteomes" id="UP001566132">
    <property type="component" value="Unassembled WGS sequence"/>
</dbReference>
<dbReference type="Pfam" id="PF21789">
    <property type="entry name" value="TNP-like_RNaseH_C"/>
    <property type="match status" value="1"/>
</dbReference>
<keyword evidence="3" id="KW-1185">Reference proteome</keyword>
<accession>A0ABD1EEN2</accession>
<evidence type="ECO:0000313" key="2">
    <source>
        <dbReference type="EMBL" id="KAL1492871.1"/>
    </source>
</evidence>
<sequence>MNFVIENGKLPATAQGTAEFALFFDNLFDSCNGISNFPLEGKPLRRTVTSETCHLEFWRKAQKILETLKFVDNKGKIVDVPSIRGWIQTIYGLRRIWLDLDKDLFKFLSPRYLNQDCIENFFGCIRNNLGRNRNLSADHFLRSFKTLLINNLTSPRSAGFNCENGQSDGLLTNLKEFFYFKDDLSPTYGLLNDDDPFQLLTSYRATNDFIAINITNYIAGFVAYRIYKITKSCEVCCLKLIGNNGSLRNRLITVRSYRPNLLKYPETNFAKLIEEIYFFAMKCWISFHIKT</sequence>
<dbReference type="InterPro" id="IPR048367">
    <property type="entry name" value="TNP-like_RNaseH_C"/>
</dbReference>
<gene>
    <name evidence="2" type="ORF">ABEB36_011048</name>
</gene>